<dbReference type="InterPro" id="IPR011104">
    <property type="entry name" value="Hpr_kin/Pase_C"/>
</dbReference>
<evidence type="ECO:0000259" key="1">
    <source>
        <dbReference type="Pfam" id="PF07475"/>
    </source>
</evidence>
<organism evidence="2 3">
    <name type="scientific">Caldovatus sediminis</name>
    <dbReference type="NCBI Taxonomy" id="2041189"/>
    <lineage>
        <taxon>Bacteria</taxon>
        <taxon>Pseudomonadati</taxon>
        <taxon>Pseudomonadota</taxon>
        <taxon>Alphaproteobacteria</taxon>
        <taxon>Acetobacterales</taxon>
        <taxon>Roseomonadaceae</taxon>
        <taxon>Caldovatus</taxon>
    </lineage>
</organism>
<dbReference type="GO" id="GO:0006109">
    <property type="term" value="P:regulation of carbohydrate metabolic process"/>
    <property type="evidence" value="ECO:0007669"/>
    <property type="project" value="InterPro"/>
</dbReference>
<dbReference type="Proteomes" id="UP000597507">
    <property type="component" value="Unassembled WGS sequence"/>
</dbReference>
<dbReference type="GO" id="GO:0000155">
    <property type="term" value="F:phosphorelay sensor kinase activity"/>
    <property type="evidence" value="ECO:0007669"/>
    <property type="project" value="InterPro"/>
</dbReference>
<evidence type="ECO:0000313" key="2">
    <source>
        <dbReference type="EMBL" id="GGG19002.1"/>
    </source>
</evidence>
<name>A0A8J2Z8E9_9PROT</name>
<dbReference type="AlphaFoldDB" id="A0A8J2Z8E9"/>
<dbReference type="GO" id="GO:0005524">
    <property type="term" value="F:ATP binding"/>
    <property type="evidence" value="ECO:0007669"/>
    <property type="project" value="InterPro"/>
</dbReference>
<protein>
    <submittedName>
        <fullName evidence="2">HPr kinase</fullName>
    </submittedName>
</protein>
<dbReference type="InterPro" id="IPR027417">
    <property type="entry name" value="P-loop_NTPase"/>
</dbReference>
<comment type="caution">
    <text evidence="2">The sequence shown here is derived from an EMBL/GenBank/DDBJ whole genome shotgun (WGS) entry which is preliminary data.</text>
</comment>
<dbReference type="RefSeq" id="WP_188897899.1">
    <property type="nucleotide sequence ID" value="NZ_BMKS01000001.1"/>
</dbReference>
<gene>
    <name evidence="2" type="ORF">GCM10010964_04080</name>
</gene>
<proteinExistence type="predicted"/>
<dbReference type="Gene3D" id="3.40.50.300">
    <property type="entry name" value="P-loop containing nucleotide triphosphate hydrolases"/>
    <property type="match status" value="1"/>
</dbReference>
<keyword evidence="2" id="KW-0808">Transferase</keyword>
<keyword evidence="2" id="KW-0418">Kinase</keyword>
<keyword evidence="3" id="KW-1185">Reference proteome</keyword>
<dbReference type="Pfam" id="PF07475">
    <property type="entry name" value="Hpr_kinase_C"/>
    <property type="match status" value="1"/>
</dbReference>
<reference evidence="2 3" key="1">
    <citation type="journal article" date="2014" name="Int. J. Syst. Evol. Microbiol.">
        <title>Complete genome sequence of Corynebacterium casei LMG S-19264T (=DSM 44701T), isolated from a smear-ripened cheese.</title>
        <authorList>
            <consortium name="US DOE Joint Genome Institute (JGI-PGF)"/>
            <person name="Walter F."/>
            <person name="Albersmeier A."/>
            <person name="Kalinowski J."/>
            <person name="Ruckert C."/>
        </authorList>
    </citation>
    <scope>NUCLEOTIDE SEQUENCE [LARGE SCALE GENOMIC DNA]</scope>
    <source>
        <strain evidence="2 3">CGMCC 1.16330</strain>
    </source>
</reference>
<dbReference type="EMBL" id="BMKS01000001">
    <property type="protein sequence ID" value="GGG19002.1"/>
    <property type="molecule type" value="Genomic_DNA"/>
</dbReference>
<feature type="domain" description="HPr kinase/phosphorylase C-terminal" evidence="1">
    <location>
        <begin position="3"/>
        <end position="88"/>
    </location>
</feature>
<sequence length="172" mass="17944">MLVHGSCAARNGEAVLFLGPPGAGKSDLVLRLLDRPGWRLVADDQVRLTPEEAADDAGPAPPQARRGALRAEPAPALRGMLEVRGLGLFADLPVEAGARLCLAVECTASRDAVPRLPEPARFACGRLSVPLVRLHALDGSAPSKVEWALDAATARTRMRAGAFETVAAGAGR</sequence>
<evidence type="ECO:0000313" key="3">
    <source>
        <dbReference type="Proteomes" id="UP000597507"/>
    </source>
</evidence>
<accession>A0A8J2Z8E9</accession>
<dbReference type="SUPFAM" id="SSF53795">
    <property type="entry name" value="PEP carboxykinase-like"/>
    <property type="match status" value="1"/>
</dbReference>